<evidence type="ECO:0000313" key="2">
    <source>
        <dbReference type="Proteomes" id="UP000016016"/>
    </source>
</evidence>
<proteinExistence type="predicted"/>
<comment type="caution">
    <text evidence="1">The sequence shown here is derived from an EMBL/GenBank/DDBJ whole genome shotgun (WGS) entry which is preliminary data.</text>
</comment>
<gene>
    <name evidence="1" type="ORF">HMPREF9018_0428</name>
</gene>
<evidence type="ECO:0000313" key="1">
    <source>
        <dbReference type="EMBL" id="EFN91729.1"/>
    </source>
</evidence>
<dbReference type="RefSeq" id="WP_008447485.1">
    <property type="nucleotide sequence ID" value="NZ_ADFQ01000019.1"/>
</dbReference>
<sequence>MEEQKFQINLEKGIKELVIREGEAPEKLPEKAPIPVSLYGNIDSVARFLEKRVELINIDNAHIIVNREQVSITLIINESDAYKRGTIGGKLQVHPAFEAFGINSNKVWTPNELGMFCKMNRSFFADRSENMKLVATLMNFTATINNKLDKQLQENGSRTDNFSQVVNSNLPDKFTVKLPVFKGLPAEILEVETFAQVDGRQVQFILLSPGAKETLEEQRDKVIDEQVTSIKEIAPDIVIIEE</sequence>
<dbReference type="Proteomes" id="UP000016016">
    <property type="component" value="Unassembled WGS sequence"/>
</dbReference>
<dbReference type="eggNOG" id="ENOG5032UWQ">
    <property type="taxonomic scope" value="Bacteria"/>
</dbReference>
<dbReference type="AlphaFoldDB" id="E1GUC7"/>
<dbReference type="EMBL" id="ADFQ01000019">
    <property type="protein sequence ID" value="EFN91729.1"/>
    <property type="molecule type" value="Genomic_DNA"/>
</dbReference>
<reference evidence="1 2" key="1">
    <citation type="submission" date="2010-09" db="EMBL/GenBank/DDBJ databases">
        <authorList>
            <person name="Harkins D.M."/>
            <person name="Madupu R."/>
            <person name="Durkin A.S."/>
            <person name="Torralba M."/>
            <person name="Methe B."/>
            <person name="Sutton G.G."/>
            <person name="Nelson K.E."/>
        </authorList>
    </citation>
    <scope>NUCLEOTIDE SEQUENCE [LARGE SCALE GENOMIC DNA]</scope>
    <source>
        <strain evidence="1 2">CRIS 21A-A</strain>
    </source>
</reference>
<protein>
    <submittedName>
        <fullName evidence="1">Uncharacterized protein</fullName>
    </submittedName>
</protein>
<accession>E1GUC7</accession>
<organism evidence="1 2">
    <name type="scientific">Prevotella amnii CRIS 21A-A</name>
    <dbReference type="NCBI Taxonomy" id="679191"/>
    <lineage>
        <taxon>Bacteria</taxon>
        <taxon>Pseudomonadati</taxon>
        <taxon>Bacteroidota</taxon>
        <taxon>Bacteroidia</taxon>
        <taxon>Bacteroidales</taxon>
        <taxon>Prevotellaceae</taxon>
        <taxon>Prevotella</taxon>
    </lineage>
</organism>
<name>E1GUC7_9BACT</name>